<dbReference type="EMBL" id="STGY01000056">
    <property type="protein sequence ID" value="THV40648.1"/>
    <property type="molecule type" value="Genomic_DNA"/>
</dbReference>
<gene>
    <name evidence="1" type="ORF">FAB82_15420</name>
</gene>
<organism evidence="1 2">
    <name type="scientific">Glycomyces buryatensis</name>
    <dbReference type="NCBI Taxonomy" id="2570927"/>
    <lineage>
        <taxon>Bacteria</taxon>
        <taxon>Bacillati</taxon>
        <taxon>Actinomycetota</taxon>
        <taxon>Actinomycetes</taxon>
        <taxon>Glycomycetales</taxon>
        <taxon>Glycomycetaceae</taxon>
        <taxon>Glycomyces</taxon>
    </lineage>
</organism>
<name>A0A4S8Q8P6_9ACTN</name>
<dbReference type="Proteomes" id="UP000308760">
    <property type="component" value="Unassembled WGS sequence"/>
</dbReference>
<accession>A0A4S8Q8P6</accession>
<evidence type="ECO:0000313" key="2">
    <source>
        <dbReference type="Proteomes" id="UP000308760"/>
    </source>
</evidence>
<sequence>MSSPAARDWYSFTTSKMPASMSPEMVSAVGSFTEMSETPSSLSSLRVRAASAALRKILLRM</sequence>
<comment type="caution">
    <text evidence="1">The sequence shown here is derived from an EMBL/GenBank/DDBJ whole genome shotgun (WGS) entry which is preliminary data.</text>
</comment>
<keyword evidence="2" id="KW-1185">Reference proteome</keyword>
<reference evidence="2" key="1">
    <citation type="submission" date="2019-04" db="EMBL/GenBank/DDBJ databases">
        <title>Nocardioides xinjiangensis sp. nov.</title>
        <authorList>
            <person name="Liu S."/>
        </authorList>
    </citation>
    <scope>NUCLEOTIDE SEQUENCE [LARGE SCALE GENOMIC DNA]</scope>
    <source>
        <strain evidence="2">18</strain>
    </source>
</reference>
<dbReference type="AlphaFoldDB" id="A0A4S8Q8P6"/>
<reference evidence="1 2" key="2">
    <citation type="submission" date="2019-05" db="EMBL/GenBank/DDBJ databases">
        <title>Glycomyces buryatensis sp. nov.</title>
        <authorList>
            <person name="Nikitina E."/>
        </authorList>
    </citation>
    <scope>NUCLEOTIDE SEQUENCE [LARGE SCALE GENOMIC DNA]</scope>
    <source>
        <strain evidence="1 2">18</strain>
    </source>
</reference>
<proteinExistence type="predicted"/>
<evidence type="ECO:0000313" key="1">
    <source>
        <dbReference type="EMBL" id="THV40648.1"/>
    </source>
</evidence>
<protein>
    <submittedName>
        <fullName evidence="1">Uncharacterized protein</fullName>
    </submittedName>
</protein>